<comment type="caution">
    <text evidence="1">The sequence shown here is derived from an EMBL/GenBank/DDBJ whole genome shotgun (WGS) entry which is preliminary data.</text>
</comment>
<proteinExistence type="predicted"/>
<gene>
    <name evidence="1" type="ORF">MRB53_021296</name>
</gene>
<name>A0ACC2L4N4_PERAE</name>
<sequence>MSILRAIPFLLLSIPLLLNPVLGVDPLYHICSTSNNYTSNSLYDKNLQQLMASLSTNVPPTGFGLGSFGRSQYRANGLALCRGDTSSANCKTCINGATSDIRRLCPYNEQAIIWYDHCLLRYSNIQFFGQIDTSNKVYLWNIKSVADPKSFNHQVAGLLTGCYRIVEECFCYKKETRLTILKTSLFFTGEGFGIYDFKGEVVFRVECYGHHARNHHQLILMDASGNGILIVCRKANSSSLFIAGR</sequence>
<evidence type="ECO:0000313" key="1">
    <source>
        <dbReference type="EMBL" id="KAJ8627989.1"/>
    </source>
</evidence>
<dbReference type="EMBL" id="CM056814">
    <property type="protein sequence ID" value="KAJ8627989.1"/>
    <property type="molecule type" value="Genomic_DNA"/>
</dbReference>
<organism evidence="1 2">
    <name type="scientific">Persea americana</name>
    <name type="common">Avocado</name>
    <dbReference type="NCBI Taxonomy" id="3435"/>
    <lineage>
        <taxon>Eukaryota</taxon>
        <taxon>Viridiplantae</taxon>
        <taxon>Streptophyta</taxon>
        <taxon>Embryophyta</taxon>
        <taxon>Tracheophyta</taxon>
        <taxon>Spermatophyta</taxon>
        <taxon>Magnoliopsida</taxon>
        <taxon>Magnoliidae</taxon>
        <taxon>Laurales</taxon>
        <taxon>Lauraceae</taxon>
        <taxon>Persea</taxon>
    </lineage>
</organism>
<accession>A0ACC2L4N4</accession>
<dbReference type="Proteomes" id="UP001234297">
    <property type="component" value="Chromosome 6"/>
</dbReference>
<reference evidence="1 2" key="1">
    <citation type="journal article" date="2022" name="Hortic Res">
        <title>A haplotype resolved chromosomal level avocado genome allows analysis of novel avocado genes.</title>
        <authorList>
            <person name="Nath O."/>
            <person name="Fletcher S.J."/>
            <person name="Hayward A."/>
            <person name="Shaw L.M."/>
            <person name="Masouleh A.K."/>
            <person name="Furtado A."/>
            <person name="Henry R.J."/>
            <person name="Mitter N."/>
        </authorList>
    </citation>
    <scope>NUCLEOTIDE SEQUENCE [LARGE SCALE GENOMIC DNA]</scope>
    <source>
        <strain evidence="2">cv. Hass</strain>
    </source>
</reference>
<protein>
    <submittedName>
        <fullName evidence="1">Uncharacterized protein</fullName>
    </submittedName>
</protein>
<keyword evidence="2" id="KW-1185">Reference proteome</keyword>
<evidence type="ECO:0000313" key="2">
    <source>
        <dbReference type="Proteomes" id="UP001234297"/>
    </source>
</evidence>